<evidence type="ECO:0000256" key="1">
    <source>
        <dbReference type="ARBA" id="ARBA00000900"/>
    </source>
</evidence>
<proteinExistence type="predicted"/>
<evidence type="ECO:0000256" key="6">
    <source>
        <dbReference type="ARBA" id="ARBA00022490"/>
    </source>
</evidence>
<keyword evidence="7" id="KW-0808">Transferase</keyword>
<sequence length="273" mass="30129">MIEQQSAEDGGVGGCGHVDVLSTEDLECKICYWAYNLGSRKPKVLDCCHRLCAKCLAKILDLGESPPNATVCPFCRYITRLPGEAVSSLPDDRNLVALLSLQSRNQRNLHFQPESTRELLLSPKHLSSLMGSNTPMMSPSTSSATTYSSIRSSPNFVVITIMEPPPVPASNQDLRVLHPRYHSSSLDSIASIAQRWTVWTCAALLCQTLARALVWLLGLLYFSSLPMGVYLLIMQRTTLGVLLVSLVPASLVMVMVYGFCQCVFHEFRHCIPP</sequence>
<reference evidence="18" key="2">
    <citation type="submission" date="2021-03" db="EMBL/GenBank/DDBJ databases">
        <authorList>
            <person name="Guerrero-Cozar I."/>
            <person name="Gomez-Garrido J."/>
            <person name="Berbel C."/>
            <person name="Martinez-Blanch J.F."/>
            <person name="Alioto T."/>
            <person name="Claros M.G."/>
            <person name="Gagnaire P.A."/>
            <person name="Manchado M."/>
        </authorList>
    </citation>
    <scope>NUCLEOTIDE SEQUENCE</scope>
    <source>
        <strain evidence="18">Sse05_10M</strain>
        <tissue evidence="18">Blood</tissue>
    </source>
</reference>
<dbReference type="EMBL" id="JAGKHQ010000001">
    <property type="protein sequence ID" value="KAG7527026.1"/>
    <property type="molecule type" value="Genomic_DNA"/>
</dbReference>
<comment type="catalytic activity">
    <reaction evidence="1">
        <text>S-ubiquitinyl-[E2 ubiquitin-conjugating enzyme]-L-cysteine + [acceptor protein]-L-lysine = [E2 ubiquitin-conjugating enzyme]-L-cysteine + N(6)-ubiquitinyl-[acceptor protein]-L-lysine.</text>
        <dbReference type="EC" id="2.3.2.27"/>
    </reaction>
</comment>
<dbReference type="GO" id="GO:0008270">
    <property type="term" value="F:zinc ion binding"/>
    <property type="evidence" value="ECO:0007669"/>
    <property type="project" value="UniProtKB-KW"/>
</dbReference>
<dbReference type="GO" id="GO:0061630">
    <property type="term" value="F:ubiquitin protein ligase activity"/>
    <property type="evidence" value="ECO:0007669"/>
    <property type="project" value="UniProtKB-EC"/>
</dbReference>
<evidence type="ECO:0000256" key="5">
    <source>
        <dbReference type="ARBA" id="ARBA00012483"/>
    </source>
</evidence>
<protein>
    <recommendedName>
        <fullName evidence="5">RING-type E3 ubiquitin transferase</fullName>
        <ecNumber evidence="5">2.3.2.27</ecNumber>
    </recommendedName>
</protein>
<evidence type="ECO:0000256" key="14">
    <source>
        <dbReference type="ARBA" id="ARBA00023136"/>
    </source>
</evidence>
<keyword evidence="6" id="KW-0963">Cytoplasm</keyword>
<dbReference type="PANTHER" id="PTHR46675:SF2">
    <property type="entry name" value="E3 UBIQUITIN-PROTEIN LIGASE RNF182"/>
    <property type="match status" value="1"/>
</dbReference>
<dbReference type="PROSITE" id="PS50089">
    <property type="entry name" value="ZF_RING_2"/>
    <property type="match status" value="1"/>
</dbReference>
<dbReference type="GO" id="GO:0005737">
    <property type="term" value="C:cytoplasm"/>
    <property type="evidence" value="ECO:0007669"/>
    <property type="project" value="UniProtKB-SubCell"/>
</dbReference>
<organism evidence="18 19">
    <name type="scientific">Solea senegalensis</name>
    <name type="common">Senegalese sole</name>
    <dbReference type="NCBI Taxonomy" id="28829"/>
    <lineage>
        <taxon>Eukaryota</taxon>
        <taxon>Metazoa</taxon>
        <taxon>Chordata</taxon>
        <taxon>Craniata</taxon>
        <taxon>Vertebrata</taxon>
        <taxon>Euteleostomi</taxon>
        <taxon>Actinopterygii</taxon>
        <taxon>Neopterygii</taxon>
        <taxon>Teleostei</taxon>
        <taxon>Neoteleostei</taxon>
        <taxon>Acanthomorphata</taxon>
        <taxon>Carangaria</taxon>
        <taxon>Pleuronectiformes</taxon>
        <taxon>Pleuronectoidei</taxon>
        <taxon>Soleidae</taxon>
        <taxon>Solea</taxon>
    </lineage>
</organism>
<dbReference type="InterPro" id="IPR001841">
    <property type="entry name" value="Znf_RING"/>
</dbReference>
<dbReference type="EC" id="2.3.2.27" evidence="5"/>
<dbReference type="InterPro" id="IPR042285">
    <property type="entry name" value="RNF182"/>
</dbReference>
<evidence type="ECO:0000256" key="4">
    <source>
        <dbReference type="ARBA" id="ARBA00004906"/>
    </source>
</evidence>
<reference evidence="18 19" key="1">
    <citation type="journal article" date="2021" name="Sci. Rep.">
        <title>Chromosome anchoring in Senegalese sole (Solea senegalensis) reveals sex-associated markers and genome rearrangements in flatfish.</title>
        <authorList>
            <person name="Guerrero-Cozar I."/>
            <person name="Gomez-Garrido J."/>
            <person name="Berbel C."/>
            <person name="Martinez-Blanch J.F."/>
            <person name="Alioto T."/>
            <person name="Claros M.G."/>
            <person name="Gagnaire P.A."/>
            <person name="Manchado M."/>
        </authorList>
    </citation>
    <scope>NUCLEOTIDE SEQUENCE [LARGE SCALE GENOMIC DNA]</scope>
    <source>
        <strain evidence="18">Sse05_10M</strain>
    </source>
</reference>
<dbReference type="SMART" id="SM00184">
    <property type="entry name" value="RING"/>
    <property type="match status" value="1"/>
</dbReference>
<dbReference type="GO" id="GO:0016567">
    <property type="term" value="P:protein ubiquitination"/>
    <property type="evidence" value="ECO:0007669"/>
    <property type="project" value="TreeGrafter"/>
</dbReference>
<dbReference type="PROSITE" id="PS00518">
    <property type="entry name" value="ZF_RING_1"/>
    <property type="match status" value="1"/>
</dbReference>
<evidence type="ECO:0000313" key="19">
    <source>
        <dbReference type="Proteomes" id="UP000693946"/>
    </source>
</evidence>
<comment type="caution">
    <text evidence="18">The sequence shown here is derived from an EMBL/GenBank/DDBJ whole genome shotgun (WGS) entry which is preliminary data.</text>
</comment>
<evidence type="ECO:0000256" key="3">
    <source>
        <dbReference type="ARBA" id="ARBA00004496"/>
    </source>
</evidence>
<keyword evidence="19" id="KW-1185">Reference proteome</keyword>
<dbReference type="AlphaFoldDB" id="A0AAV6TD42"/>
<evidence type="ECO:0000256" key="2">
    <source>
        <dbReference type="ARBA" id="ARBA00004141"/>
    </source>
</evidence>
<comment type="subcellular location">
    <subcellularLocation>
        <location evidence="3">Cytoplasm</location>
    </subcellularLocation>
    <subcellularLocation>
        <location evidence="2">Membrane</location>
        <topology evidence="2">Multi-pass membrane protein</topology>
    </subcellularLocation>
</comment>
<comment type="pathway">
    <text evidence="4">Protein modification; protein ubiquitination.</text>
</comment>
<feature type="transmembrane region" description="Helical" evidence="16">
    <location>
        <begin position="212"/>
        <end position="233"/>
    </location>
</feature>
<evidence type="ECO:0000256" key="10">
    <source>
        <dbReference type="ARBA" id="ARBA00022771"/>
    </source>
</evidence>
<evidence type="ECO:0000256" key="15">
    <source>
        <dbReference type="PROSITE-ProRule" id="PRU00175"/>
    </source>
</evidence>
<evidence type="ECO:0000256" key="11">
    <source>
        <dbReference type="ARBA" id="ARBA00022786"/>
    </source>
</evidence>
<evidence type="ECO:0000256" key="16">
    <source>
        <dbReference type="SAM" id="Phobius"/>
    </source>
</evidence>
<keyword evidence="13 16" id="KW-1133">Transmembrane helix</keyword>
<gene>
    <name evidence="18" type="ORF">JOB18_048261</name>
</gene>
<keyword evidence="11" id="KW-0833">Ubl conjugation pathway</keyword>
<keyword evidence="9" id="KW-0479">Metal-binding</keyword>
<dbReference type="InterPro" id="IPR017907">
    <property type="entry name" value="Znf_RING_CS"/>
</dbReference>
<keyword evidence="8 16" id="KW-0812">Transmembrane</keyword>
<dbReference type="Proteomes" id="UP000693946">
    <property type="component" value="Linkage Group LG1"/>
</dbReference>
<feature type="domain" description="RING-type" evidence="17">
    <location>
        <begin position="28"/>
        <end position="76"/>
    </location>
</feature>
<evidence type="ECO:0000256" key="12">
    <source>
        <dbReference type="ARBA" id="ARBA00022833"/>
    </source>
</evidence>
<evidence type="ECO:0000256" key="9">
    <source>
        <dbReference type="ARBA" id="ARBA00022723"/>
    </source>
</evidence>
<evidence type="ECO:0000256" key="13">
    <source>
        <dbReference type="ARBA" id="ARBA00022989"/>
    </source>
</evidence>
<dbReference type="EMBL" id="JAGKHQ010000001">
    <property type="protein sequence ID" value="KAG7527025.1"/>
    <property type="molecule type" value="Genomic_DNA"/>
</dbReference>
<feature type="transmembrane region" description="Helical" evidence="16">
    <location>
        <begin position="240"/>
        <end position="259"/>
    </location>
</feature>
<dbReference type="PANTHER" id="PTHR46675">
    <property type="entry name" value="E3 UBIQUITIN-PROTEIN LIGASE RNF182"/>
    <property type="match status" value="1"/>
</dbReference>
<evidence type="ECO:0000256" key="8">
    <source>
        <dbReference type="ARBA" id="ARBA00022692"/>
    </source>
</evidence>
<keyword evidence="12" id="KW-0862">Zinc</keyword>
<evidence type="ECO:0000256" key="7">
    <source>
        <dbReference type="ARBA" id="ARBA00022679"/>
    </source>
</evidence>
<dbReference type="GO" id="GO:0016020">
    <property type="term" value="C:membrane"/>
    <property type="evidence" value="ECO:0007669"/>
    <property type="project" value="UniProtKB-SubCell"/>
</dbReference>
<evidence type="ECO:0000313" key="18">
    <source>
        <dbReference type="EMBL" id="KAG7527026.1"/>
    </source>
</evidence>
<keyword evidence="14 16" id="KW-0472">Membrane</keyword>
<dbReference type="CDD" id="cd16555">
    <property type="entry name" value="RING-HC_RNF182"/>
    <property type="match status" value="1"/>
</dbReference>
<dbReference type="EMBL" id="JAGKHQ010000001">
    <property type="protein sequence ID" value="KAG7527024.1"/>
    <property type="molecule type" value="Genomic_DNA"/>
</dbReference>
<accession>A0AAV6TD42</accession>
<keyword evidence="10 15" id="KW-0863">Zinc-finger</keyword>
<name>A0AAV6TD42_SOLSE</name>
<dbReference type="InterPro" id="IPR047986">
    <property type="entry name" value="RNF182_RING-HC"/>
</dbReference>
<evidence type="ECO:0000259" key="17">
    <source>
        <dbReference type="PROSITE" id="PS50089"/>
    </source>
</evidence>